<sequence>MQTFREYKVKITVKTLLPDFKQAKFDSKNSTTINNPYFPLVSGTLSTYEGKEIDEDTGEVELEKREVLVTNDTKDILGVTSRVVQEKEFENGVLSEETLSYYAQDREGNVWLLGEDETEYEYDSQGNLVNTDKSDSWLAGQNENLPGLIMDASPENGEAYYQRFEIGEQEQEQAKIVDTDTSISSKFGQFEDVIKIKEFSESDEFEYKYYAKGVGEVFTEEIDDGEVDFSSSLIKVQDINQPTASNPETIFGSLGADAIEVDGSNQIIFGGADADLIDASINSEGGNRIYAGGGDDTLILGARDRVVGGAGADQIFVTNGGDNTITGGAGADQFWIATAETPDIANTITDFTSGEDVIGLSGLGIGFEDLSITQNGDNALIDANGQDLAILLGTDAASITAENFVIV</sequence>
<dbReference type="SUPFAM" id="SSF51120">
    <property type="entry name" value="beta-Roll"/>
    <property type="match status" value="1"/>
</dbReference>
<dbReference type="Gene3D" id="2.150.10.10">
    <property type="entry name" value="Serralysin-like metalloprotease, C-terminal"/>
    <property type="match status" value="1"/>
</dbReference>
<dbReference type="GO" id="GO:0005509">
    <property type="term" value="F:calcium ion binding"/>
    <property type="evidence" value="ECO:0007669"/>
    <property type="project" value="InterPro"/>
</dbReference>
<protein>
    <submittedName>
        <fullName evidence="1">Uncharacterized protein</fullName>
    </submittedName>
</protein>
<organism evidence="1 2">
    <name type="scientific">Mastigocoleus testarum BC008</name>
    <dbReference type="NCBI Taxonomy" id="371196"/>
    <lineage>
        <taxon>Bacteria</taxon>
        <taxon>Bacillati</taxon>
        <taxon>Cyanobacteriota</taxon>
        <taxon>Cyanophyceae</taxon>
        <taxon>Nostocales</taxon>
        <taxon>Hapalosiphonaceae</taxon>
        <taxon>Mastigocoleus</taxon>
    </lineage>
</organism>
<dbReference type="AlphaFoldDB" id="A0A0V7ZFV1"/>
<gene>
    <name evidence="1" type="ORF">BC008_13235</name>
</gene>
<dbReference type="InterPro" id="IPR011049">
    <property type="entry name" value="Serralysin-like_metalloprot_C"/>
</dbReference>
<comment type="caution">
    <text evidence="1">The sequence shown here is derived from an EMBL/GenBank/DDBJ whole genome shotgun (WGS) entry which is preliminary data.</text>
</comment>
<dbReference type="InterPro" id="IPR001343">
    <property type="entry name" value="Hemolysn_Ca-bd"/>
</dbReference>
<dbReference type="PRINTS" id="PR00313">
    <property type="entry name" value="CABNDNGRPT"/>
</dbReference>
<proteinExistence type="predicted"/>
<keyword evidence="2" id="KW-1185">Reference proteome</keyword>
<accession>A0A0V7ZFV1</accession>
<evidence type="ECO:0000313" key="2">
    <source>
        <dbReference type="Proteomes" id="UP000053372"/>
    </source>
</evidence>
<name>A0A0V7ZFV1_9CYAN</name>
<evidence type="ECO:0000313" key="1">
    <source>
        <dbReference type="EMBL" id="KST63422.1"/>
    </source>
</evidence>
<dbReference type="EMBL" id="LMTZ01000139">
    <property type="protein sequence ID" value="KST63422.1"/>
    <property type="molecule type" value="Genomic_DNA"/>
</dbReference>
<dbReference type="Proteomes" id="UP000053372">
    <property type="component" value="Unassembled WGS sequence"/>
</dbReference>
<reference evidence="1 2" key="1">
    <citation type="journal article" date="2015" name="Genome Announc.">
        <title>Draft Genome of the Euendolithic (true boring) Cyanobacterium Mastigocoleus testarum strain BC008.</title>
        <authorList>
            <person name="Guida B.S."/>
            <person name="Garcia-Pichel F."/>
        </authorList>
    </citation>
    <scope>NUCLEOTIDE SEQUENCE [LARGE SCALE GENOMIC DNA]</scope>
    <source>
        <strain evidence="1 2">BC008</strain>
    </source>
</reference>
<dbReference type="Pfam" id="PF00353">
    <property type="entry name" value="HemolysinCabind"/>
    <property type="match status" value="3"/>
</dbReference>